<dbReference type="AlphaFoldDB" id="A0A161HL83"/>
<evidence type="ECO:0000256" key="1">
    <source>
        <dbReference type="SAM" id="MobiDB-lite"/>
    </source>
</evidence>
<feature type="region of interest" description="Disordered" evidence="1">
    <location>
        <begin position="234"/>
        <end position="368"/>
    </location>
</feature>
<feature type="compositionally biased region" description="Basic and acidic residues" evidence="1">
    <location>
        <begin position="88"/>
        <end position="103"/>
    </location>
</feature>
<dbReference type="InterPro" id="IPR035927">
    <property type="entry name" value="DUSP-like_sf"/>
</dbReference>
<dbReference type="KEGG" id="slb:AWJ20_1038"/>
<dbReference type="Pfam" id="PF00443">
    <property type="entry name" value="UCH"/>
    <property type="match status" value="1"/>
</dbReference>
<feature type="compositionally biased region" description="Pro residues" evidence="1">
    <location>
        <begin position="1"/>
        <end position="10"/>
    </location>
</feature>
<dbReference type="Proteomes" id="UP000189580">
    <property type="component" value="Chromosome a"/>
</dbReference>
<dbReference type="OrthoDB" id="952271at2759"/>
<keyword evidence="4" id="KW-1185">Reference proteome</keyword>
<dbReference type="InterPro" id="IPR028889">
    <property type="entry name" value="USP"/>
</dbReference>
<evidence type="ECO:0000313" key="3">
    <source>
        <dbReference type="EMBL" id="ANB12768.1"/>
    </source>
</evidence>
<sequence>MVSSPLPPDSPSQLQPHQSQLQSQASNSSTPDESGSSPLSSLKDIDSSVPYESPASTGITSSLASESHKRPYSRVELSPNQHSIPVGKEMEYLDIRDSDEPARSRSRSRNSSRNASRSSSRSDSKGPSRTTSKTRGFGGISKNSFIAKGSMIRAAISAGADKLAGRSASNSKSNSKKLNDAPVNGGEVTISSGSSTINGSRSFNGSTGNDINNELPTSNAAAALGIALTSNGHMYQSQSSANSPLSWTPVLDPNLLRPESSELTPESSSTLGSTVDSSYDEEDGDNNDKYDDDQDEEQDEERFYDVEYEHNTHHYGQYNQESDDAHYERHNGKGQEEDNIDGDEQYDNDDEYSSIPEKDRFHTIQSLESRTPKEAGQIRYLVSEAWFEFFKQSSLTGGMKIGPLDSSSFLVDKTQEDDSEDDEQHSGSNYGQTSDEDDEDYVRQEIRRDYSGRERMTSSQYRNSQTRRDRHQYRNRMLAGAGPYNSANFGFSEPSRLRLPRGPYPELSSYDRSPSASPSRSVSTSASVCGPVDSNVLLVPEGDAIDLCEESWRMLTSWYGNVGPIVTRQVVEVNDKLITELNPPIVHLVPLVMNNRVTEPITKQFSMASTVQDIIENLEGTDMRLWFVEGSKSPTLSNALTTQNFRKLKTRLITKPEAVKLYTLMDHVNELTFVVEEKNLTGWLSTQTKKTSGITGLNNLGNTCYMNSALQCLVHVEELSAYFLSKY</sequence>
<feature type="compositionally biased region" description="Polar residues" evidence="1">
    <location>
        <begin position="234"/>
        <end position="246"/>
    </location>
</feature>
<feature type="compositionally biased region" description="Low complexity" evidence="1">
    <location>
        <begin position="189"/>
        <end position="202"/>
    </location>
</feature>
<dbReference type="Gene3D" id="3.30.2230.10">
    <property type="entry name" value="DUSP-like"/>
    <property type="match status" value="1"/>
</dbReference>
<dbReference type="InterPro" id="IPR001394">
    <property type="entry name" value="Peptidase_C19_UCH"/>
</dbReference>
<dbReference type="GO" id="GO:0016579">
    <property type="term" value="P:protein deubiquitination"/>
    <property type="evidence" value="ECO:0007669"/>
    <property type="project" value="InterPro"/>
</dbReference>
<dbReference type="GeneID" id="30032796"/>
<accession>A0A161HL83</accession>
<feature type="compositionally biased region" description="Low complexity" evidence="1">
    <location>
        <begin position="11"/>
        <end position="29"/>
    </location>
</feature>
<gene>
    <name evidence="3" type="primary">UBP12</name>
    <name evidence="3" type="ORF">AWJ20_1038</name>
</gene>
<reference evidence="3 4" key="1">
    <citation type="submission" date="2016-02" db="EMBL/GenBank/DDBJ databases">
        <title>Complete genome sequence and transcriptome regulation of the pentose utilising yeast Sugiyamaella lignohabitans.</title>
        <authorList>
            <person name="Bellasio M."/>
            <person name="Peymann A."/>
            <person name="Valli M."/>
            <person name="Sipitzky M."/>
            <person name="Graf A."/>
            <person name="Sauer M."/>
            <person name="Marx H."/>
            <person name="Mattanovich D."/>
        </authorList>
    </citation>
    <scope>NUCLEOTIDE SEQUENCE [LARGE SCALE GENOMIC DNA]</scope>
    <source>
        <strain evidence="3 4">CBS 10342</strain>
    </source>
</reference>
<protein>
    <submittedName>
        <fullName evidence="3">Ubp12p</fullName>
    </submittedName>
</protein>
<feature type="compositionally biased region" description="Basic and acidic residues" evidence="1">
    <location>
        <begin position="323"/>
        <end position="336"/>
    </location>
</feature>
<proteinExistence type="predicted"/>
<feature type="compositionally biased region" description="Basic and acidic residues" evidence="1">
    <location>
        <begin position="301"/>
        <end position="312"/>
    </location>
</feature>
<evidence type="ECO:0000313" key="4">
    <source>
        <dbReference type="Proteomes" id="UP000189580"/>
    </source>
</evidence>
<feature type="compositionally biased region" description="Low complexity" evidence="1">
    <location>
        <begin position="255"/>
        <end position="277"/>
    </location>
</feature>
<evidence type="ECO:0000259" key="2">
    <source>
        <dbReference type="PROSITE" id="PS50235"/>
    </source>
</evidence>
<dbReference type="InterPro" id="IPR006615">
    <property type="entry name" value="Pept_C19_DUSP"/>
</dbReference>
<feature type="compositionally biased region" description="Low complexity" evidence="1">
    <location>
        <begin position="508"/>
        <end position="528"/>
    </location>
</feature>
<dbReference type="SMART" id="SM00695">
    <property type="entry name" value="DUSP"/>
    <property type="match status" value="1"/>
</dbReference>
<organism evidence="3 4">
    <name type="scientific">Sugiyamaella lignohabitans</name>
    <dbReference type="NCBI Taxonomy" id="796027"/>
    <lineage>
        <taxon>Eukaryota</taxon>
        <taxon>Fungi</taxon>
        <taxon>Dikarya</taxon>
        <taxon>Ascomycota</taxon>
        <taxon>Saccharomycotina</taxon>
        <taxon>Dipodascomycetes</taxon>
        <taxon>Dipodascales</taxon>
        <taxon>Trichomonascaceae</taxon>
        <taxon>Sugiyamaella</taxon>
    </lineage>
</organism>
<dbReference type="PROSITE" id="PS00972">
    <property type="entry name" value="USP_1"/>
    <property type="match status" value="1"/>
</dbReference>
<feature type="compositionally biased region" description="Acidic residues" evidence="1">
    <location>
        <begin position="278"/>
        <end position="300"/>
    </location>
</feature>
<dbReference type="InterPro" id="IPR038765">
    <property type="entry name" value="Papain-like_cys_pep_sf"/>
</dbReference>
<feature type="compositionally biased region" description="Acidic residues" evidence="1">
    <location>
        <begin position="337"/>
        <end position="352"/>
    </location>
</feature>
<feature type="compositionally biased region" description="Polar residues" evidence="1">
    <location>
        <begin position="203"/>
        <end position="215"/>
    </location>
</feature>
<dbReference type="RefSeq" id="XP_018735245.1">
    <property type="nucleotide sequence ID" value="XM_018877887.1"/>
</dbReference>
<dbReference type="GO" id="GO:0004843">
    <property type="term" value="F:cysteine-type deubiquitinase activity"/>
    <property type="evidence" value="ECO:0007669"/>
    <property type="project" value="InterPro"/>
</dbReference>
<feature type="compositionally biased region" description="Polar residues" evidence="1">
    <location>
        <begin position="30"/>
        <end position="40"/>
    </location>
</feature>
<feature type="region of interest" description="Disordered" evidence="1">
    <location>
        <begin position="158"/>
        <end position="215"/>
    </location>
</feature>
<feature type="domain" description="USP" evidence="2">
    <location>
        <begin position="695"/>
        <end position="727"/>
    </location>
</feature>
<dbReference type="PROSITE" id="PS50235">
    <property type="entry name" value="USP_3"/>
    <property type="match status" value="1"/>
</dbReference>
<dbReference type="EMBL" id="CP014501">
    <property type="protein sequence ID" value="ANB12768.1"/>
    <property type="molecule type" value="Genomic_DNA"/>
</dbReference>
<name>A0A161HL83_9ASCO</name>
<dbReference type="SUPFAM" id="SSF54001">
    <property type="entry name" value="Cysteine proteinases"/>
    <property type="match status" value="1"/>
</dbReference>
<feature type="compositionally biased region" description="Polar residues" evidence="1">
    <location>
        <begin position="54"/>
        <end position="65"/>
    </location>
</feature>
<dbReference type="Gene3D" id="3.90.70.10">
    <property type="entry name" value="Cysteine proteinases"/>
    <property type="match status" value="1"/>
</dbReference>
<feature type="compositionally biased region" description="Basic and acidic residues" evidence="1">
    <location>
        <begin position="441"/>
        <end position="456"/>
    </location>
</feature>
<feature type="region of interest" description="Disordered" evidence="1">
    <location>
        <begin position="1"/>
        <end position="142"/>
    </location>
</feature>
<feature type="region of interest" description="Disordered" evidence="1">
    <location>
        <begin position="414"/>
        <end position="528"/>
    </location>
</feature>
<dbReference type="InterPro" id="IPR018200">
    <property type="entry name" value="USP_CS"/>
</dbReference>